<evidence type="ECO:0000256" key="7">
    <source>
        <dbReference type="ARBA" id="ARBA00022840"/>
    </source>
</evidence>
<evidence type="ECO:0000256" key="5">
    <source>
        <dbReference type="ARBA" id="ARBA00022694"/>
    </source>
</evidence>
<comment type="caution">
    <text evidence="12">The sequence shown here is derived from an EMBL/GenBank/DDBJ whole genome shotgun (WGS) entry which is preliminary data.</text>
</comment>
<evidence type="ECO:0000256" key="3">
    <source>
        <dbReference type="ARBA" id="ARBA00005842"/>
    </source>
</evidence>
<proteinExistence type="inferred from homology"/>
<feature type="region of interest" description="Interaction with substrate tRNA" evidence="10">
    <location>
        <begin position="36"/>
        <end position="39"/>
    </location>
</feature>
<dbReference type="AlphaFoldDB" id="A0A315Z0P6"/>
<comment type="caution">
    <text evidence="10">Lacks conserved residue(s) required for the propagation of feature annotation.</text>
</comment>
<evidence type="ECO:0000256" key="2">
    <source>
        <dbReference type="ARBA" id="ARBA00003213"/>
    </source>
</evidence>
<dbReference type="NCBIfam" id="TIGR00174">
    <property type="entry name" value="miaA"/>
    <property type="match status" value="1"/>
</dbReference>
<dbReference type="RefSeq" id="WP_109622305.1">
    <property type="nucleotide sequence ID" value="NZ_QGDO01000009.1"/>
</dbReference>
<name>A0A315Z0P6_SEDFL</name>
<dbReference type="InterPro" id="IPR018022">
    <property type="entry name" value="IPT"/>
</dbReference>
<comment type="subunit">
    <text evidence="10">Monomer.</text>
</comment>
<feature type="site" description="Interaction with substrate tRNA" evidence="10">
    <location>
        <position position="123"/>
    </location>
</feature>
<dbReference type="OrthoDB" id="9776390at2"/>
<protein>
    <recommendedName>
        <fullName evidence="10">tRNA dimethylallyltransferase</fullName>
        <ecNumber evidence="10">2.5.1.75</ecNumber>
    </recommendedName>
    <alternativeName>
        <fullName evidence="10">Dimethylallyl diphosphate:tRNA dimethylallyltransferase</fullName>
        <shortName evidence="10">DMAPP:tRNA dimethylallyltransferase</shortName>
        <shortName evidence="10">DMATase</shortName>
    </alternativeName>
    <alternativeName>
        <fullName evidence="10">Isopentenyl-diphosphate:tRNA isopentenyltransferase</fullName>
        <shortName evidence="10">IPP transferase</shortName>
        <shortName evidence="10">IPPT</shortName>
        <shortName evidence="10">IPTase</shortName>
    </alternativeName>
</protein>
<evidence type="ECO:0000256" key="9">
    <source>
        <dbReference type="ARBA" id="ARBA00049563"/>
    </source>
</evidence>
<feature type="binding site" evidence="10">
    <location>
        <begin position="11"/>
        <end position="18"/>
    </location>
    <ligand>
        <name>ATP</name>
        <dbReference type="ChEBI" id="CHEBI:30616"/>
    </ligand>
</feature>
<dbReference type="GO" id="GO:0006400">
    <property type="term" value="P:tRNA modification"/>
    <property type="evidence" value="ECO:0007669"/>
    <property type="project" value="TreeGrafter"/>
</dbReference>
<dbReference type="GO" id="GO:0052381">
    <property type="term" value="F:tRNA dimethylallyltransferase activity"/>
    <property type="evidence" value="ECO:0007669"/>
    <property type="project" value="UniProtKB-UniRule"/>
</dbReference>
<keyword evidence="13" id="KW-1185">Reference proteome</keyword>
<feature type="binding site" evidence="10">
    <location>
        <begin position="13"/>
        <end position="18"/>
    </location>
    <ligand>
        <name>substrate</name>
    </ligand>
</feature>
<dbReference type="PANTHER" id="PTHR11088">
    <property type="entry name" value="TRNA DIMETHYLALLYLTRANSFERASE"/>
    <property type="match status" value="1"/>
</dbReference>
<dbReference type="HAMAP" id="MF_00185">
    <property type="entry name" value="IPP_trans"/>
    <property type="match status" value="1"/>
</dbReference>
<reference evidence="12 13" key="1">
    <citation type="submission" date="2018-03" db="EMBL/GenBank/DDBJ databases">
        <title>Genomic Encyclopedia of Archaeal and Bacterial Type Strains, Phase II (KMG-II): from individual species to whole genera.</title>
        <authorList>
            <person name="Goeker M."/>
        </authorList>
    </citation>
    <scope>NUCLEOTIDE SEQUENCE [LARGE SCALE GENOMIC DNA]</scope>
    <source>
        <strain evidence="12 13">DSM 28229</strain>
    </source>
</reference>
<feature type="site" description="Interaction with substrate tRNA" evidence="10">
    <location>
        <position position="102"/>
    </location>
</feature>
<evidence type="ECO:0000313" key="13">
    <source>
        <dbReference type="Proteomes" id="UP000245535"/>
    </source>
</evidence>
<dbReference type="Pfam" id="PF01715">
    <property type="entry name" value="IPPT"/>
    <property type="match status" value="1"/>
</dbReference>
<sequence>MKKKYLIVIVGPTAVGKTSTCVEVAKHFDTEIIYADSRQFFKEMEIGTAKPTPDEMDGIPHHFVDFLSITDDYSAGDFERDALQKINELFEKHDILILSGGSGLYVQAVCEGMDDIPADQEIRAQIVAEYNESGLEPLVEELKEKDPEYYEVVDRQNIQRIQKAIEIIRTSGKTFTEMRLGQKAKRPFEIITVGLNRDREELYDRINLRVDLMLENGLEKEVEALKEYKHLNALQTVGYKEIFDWWDGVHDKTEAIRLLKRNSRRYAKRQLTWFRRNHDTVWFHPDQLEEIEKYIEEKTKQ</sequence>
<accession>A0A315Z0P6</accession>
<evidence type="ECO:0000256" key="8">
    <source>
        <dbReference type="ARBA" id="ARBA00022842"/>
    </source>
</evidence>
<dbReference type="GO" id="GO:0005524">
    <property type="term" value="F:ATP binding"/>
    <property type="evidence" value="ECO:0007669"/>
    <property type="project" value="UniProtKB-UniRule"/>
</dbReference>
<feature type="domain" description="Guanylate kinase-like" evidence="11">
    <location>
        <begin position="4"/>
        <end position="211"/>
    </location>
</feature>
<dbReference type="Gene3D" id="3.40.50.300">
    <property type="entry name" value="P-loop containing nucleotide triphosphate hydrolases"/>
    <property type="match status" value="1"/>
</dbReference>
<dbReference type="Proteomes" id="UP000245535">
    <property type="component" value="Unassembled WGS sequence"/>
</dbReference>
<dbReference type="Gene3D" id="1.10.20.140">
    <property type="match status" value="1"/>
</dbReference>
<evidence type="ECO:0000256" key="1">
    <source>
        <dbReference type="ARBA" id="ARBA00001946"/>
    </source>
</evidence>
<dbReference type="PROSITE" id="PS50052">
    <property type="entry name" value="GUANYLATE_KINASE_2"/>
    <property type="match status" value="1"/>
</dbReference>
<evidence type="ECO:0000313" key="12">
    <source>
        <dbReference type="EMBL" id="PWJ35994.1"/>
    </source>
</evidence>
<dbReference type="EC" id="2.5.1.75" evidence="10"/>
<evidence type="ECO:0000256" key="4">
    <source>
        <dbReference type="ARBA" id="ARBA00022679"/>
    </source>
</evidence>
<keyword evidence="8 10" id="KW-0460">Magnesium</keyword>
<gene>
    <name evidence="10" type="primary">miaA</name>
    <name evidence="12" type="ORF">BC781_1097</name>
</gene>
<dbReference type="SUPFAM" id="SSF52540">
    <property type="entry name" value="P-loop containing nucleoside triphosphate hydrolases"/>
    <property type="match status" value="2"/>
</dbReference>
<keyword evidence="6 10" id="KW-0547">Nucleotide-binding</keyword>
<keyword evidence="5 10" id="KW-0819">tRNA processing</keyword>
<dbReference type="EMBL" id="QGDO01000009">
    <property type="protein sequence ID" value="PWJ35994.1"/>
    <property type="molecule type" value="Genomic_DNA"/>
</dbReference>
<keyword evidence="4 10" id="KW-0808">Transferase</keyword>
<evidence type="ECO:0000259" key="11">
    <source>
        <dbReference type="PROSITE" id="PS50052"/>
    </source>
</evidence>
<dbReference type="InterPro" id="IPR008144">
    <property type="entry name" value="Guanylate_kin-like_dom"/>
</dbReference>
<comment type="similarity">
    <text evidence="3 10">Belongs to the IPP transferase family.</text>
</comment>
<comment type="cofactor">
    <cofactor evidence="1 10">
        <name>Mg(2+)</name>
        <dbReference type="ChEBI" id="CHEBI:18420"/>
    </cofactor>
</comment>
<dbReference type="InterPro" id="IPR039657">
    <property type="entry name" value="Dimethylallyltransferase"/>
</dbReference>
<comment type="function">
    <text evidence="2 10">Catalyzes the transfer of a dimethylallyl group onto the adenine at position 37 in tRNAs that read codons beginning with uridine, leading to the formation of N6-(dimethylallyl)adenosine (i(6)A).</text>
</comment>
<dbReference type="PANTHER" id="PTHR11088:SF60">
    <property type="entry name" value="TRNA DIMETHYLALLYLTRANSFERASE"/>
    <property type="match status" value="1"/>
</dbReference>
<evidence type="ECO:0000256" key="10">
    <source>
        <dbReference type="HAMAP-Rule" id="MF_00185"/>
    </source>
</evidence>
<organism evidence="12 13">
    <name type="scientific">Sediminitomix flava</name>
    <dbReference type="NCBI Taxonomy" id="379075"/>
    <lineage>
        <taxon>Bacteria</taxon>
        <taxon>Pseudomonadati</taxon>
        <taxon>Bacteroidota</taxon>
        <taxon>Cytophagia</taxon>
        <taxon>Cytophagales</taxon>
        <taxon>Flammeovirgaceae</taxon>
        <taxon>Sediminitomix</taxon>
    </lineage>
</organism>
<keyword evidence="7 10" id="KW-0067">ATP-binding</keyword>
<dbReference type="InterPro" id="IPR027417">
    <property type="entry name" value="P-loop_NTPase"/>
</dbReference>
<comment type="catalytic activity">
    <reaction evidence="9 10">
        <text>adenosine(37) in tRNA + dimethylallyl diphosphate = N(6)-dimethylallyladenosine(37) in tRNA + diphosphate</text>
        <dbReference type="Rhea" id="RHEA:26482"/>
        <dbReference type="Rhea" id="RHEA-COMP:10162"/>
        <dbReference type="Rhea" id="RHEA-COMP:10375"/>
        <dbReference type="ChEBI" id="CHEBI:33019"/>
        <dbReference type="ChEBI" id="CHEBI:57623"/>
        <dbReference type="ChEBI" id="CHEBI:74411"/>
        <dbReference type="ChEBI" id="CHEBI:74415"/>
        <dbReference type="EC" id="2.5.1.75"/>
    </reaction>
</comment>
<evidence type="ECO:0000256" key="6">
    <source>
        <dbReference type="ARBA" id="ARBA00022741"/>
    </source>
</evidence>